<dbReference type="OrthoDB" id="2985014at2759"/>
<feature type="transmembrane region" description="Helical" evidence="6">
    <location>
        <begin position="263"/>
        <end position="287"/>
    </location>
</feature>
<dbReference type="InterPro" id="IPR011701">
    <property type="entry name" value="MFS"/>
</dbReference>
<keyword evidence="2" id="KW-0813">Transport</keyword>
<evidence type="ECO:0000259" key="7">
    <source>
        <dbReference type="PROSITE" id="PS50850"/>
    </source>
</evidence>
<feature type="transmembrane region" description="Helical" evidence="6">
    <location>
        <begin position="70"/>
        <end position="91"/>
    </location>
</feature>
<dbReference type="Proteomes" id="UP000242180">
    <property type="component" value="Unassembled WGS sequence"/>
</dbReference>
<evidence type="ECO:0000313" key="9">
    <source>
        <dbReference type="Proteomes" id="UP000242180"/>
    </source>
</evidence>
<feature type="transmembrane region" description="Helical" evidence="6">
    <location>
        <begin position="40"/>
        <end position="58"/>
    </location>
</feature>
<feature type="transmembrane region" description="Helical" evidence="6">
    <location>
        <begin position="213"/>
        <end position="230"/>
    </location>
</feature>
<protein>
    <submittedName>
        <fullName evidence="8">Major facilitator superfamily domain-containing protein</fullName>
    </submittedName>
</protein>
<dbReference type="InterPro" id="IPR020846">
    <property type="entry name" value="MFS_dom"/>
</dbReference>
<keyword evidence="3 6" id="KW-0812">Transmembrane</keyword>
<evidence type="ECO:0000256" key="3">
    <source>
        <dbReference type="ARBA" id="ARBA00022692"/>
    </source>
</evidence>
<evidence type="ECO:0000256" key="2">
    <source>
        <dbReference type="ARBA" id="ARBA00022448"/>
    </source>
</evidence>
<dbReference type="InterPro" id="IPR036259">
    <property type="entry name" value="MFS_trans_sf"/>
</dbReference>
<evidence type="ECO:0000256" key="6">
    <source>
        <dbReference type="SAM" id="Phobius"/>
    </source>
</evidence>
<feature type="transmembrane region" description="Helical" evidence="6">
    <location>
        <begin position="174"/>
        <end position="193"/>
    </location>
</feature>
<dbReference type="PROSITE" id="PS50850">
    <property type="entry name" value="MFS"/>
    <property type="match status" value="1"/>
</dbReference>
<feature type="domain" description="Major facilitator superfamily (MFS) profile" evidence="7">
    <location>
        <begin position="1"/>
        <end position="335"/>
    </location>
</feature>
<feature type="transmembrane region" description="Helical" evidence="6">
    <location>
        <begin position="10"/>
        <end position="28"/>
    </location>
</feature>
<evidence type="ECO:0000313" key="8">
    <source>
        <dbReference type="EMBL" id="ORY97594.1"/>
    </source>
</evidence>
<dbReference type="PANTHER" id="PTHR43791">
    <property type="entry name" value="PERMEASE-RELATED"/>
    <property type="match status" value="1"/>
</dbReference>
<reference evidence="8 9" key="1">
    <citation type="submission" date="2016-07" db="EMBL/GenBank/DDBJ databases">
        <title>Pervasive Adenine N6-methylation of Active Genes in Fungi.</title>
        <authorList>
            <consortium name="DOE Joint Genome Institute"/>
            <person name="Mondo S.J."/>
            <person name="Dannebaum R.O."/>
            <person name="Kuo R.C."/>
            <person name="Labutti K."/>
            <person name="Haridas S."/>
            <person name="Kuo A."/>
            <person name="Salamov A."/>
            <person name="Ahrendt S.R."/>
            <person name="Lipzen A."/>
            <person name="Sullivan W."/>
            <person name="Andreopoulos W.B."/>
            <person name="Clum A."/>
            <person name="Lindquist E."/>
            <person name="Daum C."/>
            <person name="Ramamoorthy G.K."/>
            <person name="Gryganskyi A."/>
            <person name="Culley D."/>
            <person name="Magnuson J.K."/>
            <person name="James T.Y."/>
            <person name="O'Malley M.A."/>
            <person name="Stajich J.E."/>
            <person name="Spatafora J.W."/>
            <person name="Visel A."/>
            <person name="Grigoriev I.V."/>
        </authorList>
    </citation>
    <scope>NUCLEOTIDE SEQUENCE [LARGE SCALE GENOMIC DNA]</scope>
    <source>
        <strain evidence="8 9">NRRL 2496</strain>
    </source>
</reference>
<dbReference type="InParanoid" id="A0A1X2HF56"/>
<comment type="caution">
    <text evidence="8">The sequence shown here is derived from an EMBL/GenBank/DDBJ whole genome shotgun (WGS) entry which is preliminary data.</text>
</comment>
<feature type="transmembrane region" description="Helical" evidence="6">
    <location>
        <begin position="103"/>
        <end position="125"/>
    </location>
</feature>
<dbReference type="STRING" id="13706.A0A1X2HF56"/>
<keyword evidence="9" id="KW-1185">Reference proteome</keyword>
<evidence type="ECO:0000256" key="1">
    <source>
        <dbReference type="ARBA" id="ARBA00004141"/>
    </source>
</evidence>
<keyword evidence="5 6" id="KW-0472">Membrane</keyword>
<dbReference type="PANTHER" id="PTHR43791:SF36">
    <property type="entry name" value="TRANSPORTER, PUTATIVE (AFU_ORTHOLOGUE AFUA_6G08340)-RELATED"/>
    <property type="match status" value="1"/>
</dbReference>
<dbReference type="Gene3D" id="1.20.1250.20">
    <property type="entry name" value="MFS general substrate transporter like domains"/>
    <property type="match status" value="1"/>
</dbReference>
<dbReference type="EMBL" id="MCGN01000004">
    <property type="protein sequence ID" value="ORY97594.1"/>
    <property type="molecule type" value="Genomic_DNA"/>
</dbReference>
<dbReference type="Pfam" id="PF07690">
    <property type="entry name" value="MFS_1"/>
    <property type="match status" value="1"/>
</dbReference>
<gene>
    <name evidence="8" type="ORF">BCR43DRAFT_530666</name>
</gene>
<proteinExistence type="predicted"/>
<dbReference type="FunCoup" id="A0A1X2HF56">
    <property type="interactions" value="93"/>
</dbReference>
<accession>A0A1X2HF56</accession>
<dbReference type="SUPFAM" id="SSF103473">
    <property type="entry name" value="MFS general substrate transporter"/>
    <property type="match status" value="1"/>
</dbReference>
<sequence length="335" mass="36918">MVSKMVGPKIWIPAIMITWGVIMAAMSATNNGPGLMAARFFLGVAESGLYPGLLLYLSMWYTKQEQAKRIAWFFCSSTLAGAFGGVLAYGIMRMEGVRGLHGWQWIFIIEAIPTIILAFVTYFVLPDYPEKTPVLNDREKAIITRRLREDAGVASQKHFSWKQFFDTFLDWKTWYFAVMYLCGSITVYSLSMFMPSIVKGMGYSSLNAQAMSAPPYAFACVFCVLLAYSADYFMERGVHLAGTSFLAMIGYILLITLKDSGNVALFIAAIITTMGAFSAAPPVASWFSNNFGGHTKKAIAIAIIISAGSIGGAIAGQVYRADDAPHYHPDFRYVL</sequence>
<organism evidence="8 9">
    <name type="scientific">Syncephalastrum racemosum</name>
    <name type="common">Filamentous fungus</name>
    <dbReference type="NCBI Taxonomy" id="13706"/>
    <lineage>
        <taxon>Eukaryota</taxon>
        <taxon>Fungi</taxon>
        <taxon>Fungi incertae sedis</taxon>
        <taxon>Mucoromycota</taxon>
        <taxon>Mucoromycotina</taxon>
        <taxon>Mucoromycetes</taxon>
        <taxon>Mucorales</taxon>
        <taxon>Syncephalastraceae</taxon>
        <taxon>Syncephalastrum</taxon>
    </lineage>
</organism>
<name>A0A1X2HF56_SYNRA</name>
<feature type="transmembrane region" description="Helical" evidence="6">
    <location>
        <begin position="237"/>
        <end position="257"/>
    </location>
</feature>
<dbReference type="AlphaFoldDB" id="A0A1X2HF56"/>
<dbReference type="GO" id="GO:0016020">
    <property type="term" value="C:membrane"/>
    <property type="evidence" value="ECO:0007669"/>
    <property type="project" value="UniProtKB-SubCell"/>
</dbReference>
<keyword evidence="4 6" id="KW-1133">Transmembrane helix</keyword>
<evidence type="ECO:0000256" key="4">
    <source>
        <dbReference type="ARBA" id="ARBA00022989"/>
    </source>
</evidence>
<evidence type="ECO:0000256" key="5">
    <source>
        <dbReference type="ARBA" id="ARBA00023136"/>
    </source>
</evidence>
<feature type="transmembrane region" description="Helical" evidence="6">
    <location>
        <begin position="299"/>
        <end position="319"/>
    </location>
</feature>
<dbReference type="GO" id="GO:0022857">
    <property type="term" value="F:transmembrane transporter activity"/>
    <property type="evidence" value="ECO:0007669"/>
    <property type="project" value="InterPro"/>
</dbReference>
<dbReference type="FunFam" id="1.20.1250.20:FF:000013">
    <property type="entry name" value="MFS general substrate transporter"/>
    <property type="match status" value="1"/>
</dbReference>
<comment type="subcellular location">
    <subcellularLocation>
        <location evidence="1">Membrane</location>
        <topology evidence="1">Multi-pass membrane protein</topology>
    </subcellularLocation>
</comment>